<dbReference type="SUPFAM" id="SSF52949">
    <property type="entry name" value="Macro domain-like"/>
    <property type="match status" value="2"/>
</dbReference>
<dbReference type="InterPro" id="IPR057051">
    <property type="entry name" value="PARP14_RPM_1"/>
</dbReference>
<dbReference type="GO" id="GO:1990404">
    <property type="term" value="F:NAD+-protein mono-ADP-ribosyltransferase activity"/>
    <property type="evidence" value="ECO:0007669"/>
    <property type="project" value="TreeGrafter"/>
</dbReference>
<dbReference type="GO" id="GO:0070212">
    <property type="term" value="P:protein poly-ADP-ribosylation"/>
    <property type="evidence" value="ECO:0007669"/>
    <property type="project" value="TreeGrafter"/>
</dbReference>
<dbReference type="Pfam" id="PF01661">
    <property type="entry name" value="Macro"/>
    <property type="match status" value="2"/>
</dbReference>
<keyword evidence="5" id="KW-0539">Nucleus</keyword>
<evidence type="ECO:0000256" key="5">
    <source>
        <dbReference type="ARBA" id="ARBA00023242"/>
    </source>
</evidence>
<gene>
    <name evidence="10" type="primary">LOC127379274</name>
</gene>
<dbReference type="Gene3D" id="3.90.228.10">
    <property type="match status" value="1"/>
</dbReference>
<dbReference type="GO" id="GO:0005634">
    <property type="term" value="C:nucleus"/>
    <property type="evidence" value="ECO:0007669"/>
    <property type="project" value="UniProtKB-SubCell"/>
</dbReference>
<dbReference type="InterPro" id="IPR012677">
    <property type="entry name" value="Nucleotide-bd_a/b_plait_sf"/>
</dbReference>
<dbReference type="FunFam" id="3.90.228.10:FF:000008">
    <property type="entry name" value="Poly [ADP-ribose] polymerase"/>
    <property type="match status" value="1"/>
</dbReference>
<evidence type="ECO:0000256" key="7">
    <source>
        <dbReference type="RuleBase" id="RU362114"/>
    </source>
</evidence>
<dbReference type="PROSITE" id="PS51059">
    <property type="entry name" value="PARP_CATALYTIC"/>
    <property type="match status" value="1"/>
</dbReference>
<dbReference type="Gene3D" id="3.40.220.10">
    <property type="entry name" value="Leucine Aminopeptidase, subunit E, domain 1"/>
    <property type="match status" value="2"/>
</dbReference>
<feature type="domain" description="Macro" evidence="9">
    <location>
        <begin position="580"/>
        <end position="768"/>
    </location>
</feature>
<feature type="domain" description="Macro" evidence="9">
    <location>
        <begin position="786"/>
        <end position="967"/>
    </location>
</feature>
<sequence>MDDYQHELFFEARDLSDREKEKVRRHFQKRRDSGGGDCGSIQKCGGQTYSICFKEKEDQERVLQRKFHTISLPSGELQLVVSRTTTPQNANQPSTSSLSSQTFTKTNTKGLEKIFRLDIFLLYYLRDNPRALKVLQKQLSSINCTVEFDLDEEEAVVRGDVEKGSGSAFSAAENWEIEVDRVLIGLTERYLCYHVLEPKNLKILLQDRSFVTDDIKVYTESSYAVVVGEVEVVNQKIAILEKSLPTRKELPVVEKQLQLIEEEFNREIHAHCPEVKVHRGNAMIILEGPDNEVQSGATKLDELIKKVQEKRVKLPTALLTFITSSGAISKYQARFKQRLRNPVLLEVGSDLVLSSLSSDALDEAMAALSRDLSVDNVQIQGAAAVPPDLDKVKEILIKAKNEANCRELRVDVSFIPDPSSTAAIKVRLVGYSENVNKLKEVLNDYQINQVWTEEVLTLPYPELVDCFDKILKMIGVKDTKVTIKASNIPNPCVLVSGPRCQVREVQADLNATLASLLSDTLVLDGPGAQLYFQAEGKMNKDLIESSCQVLIKEQRGVSSNVKTKTQSIRCQSNPVSQRPHLTPWSTTVNKTSLEIKLCNLVDEQANVLVVPMLNKQLKSTNIGKCLLKKAGNAIKSNFESVAANCTIAPGDVLQVAGPPSLGCTKLFFIECLPWDGFRGQSVQALSNGLKKCLDLCVQQQVSSVAFPVIGPGIVLKFPLREAIQVLTERIHQFGLSASSGPLSTIHIVIKPDNPDSEESYHEIYKHLSSNMNQGGQAIFRSLTSDLDDITMTVGGGVKLHLVFGDITNETTDAVVNTTDFVNFQNDGVCKDILTVAGPEVEAELKAAKVNQGEVFVSQSGSFPCEAILHVCGQRDAAIVEELVCSIIEHCELYGFTSVAIPAICAGMGGLDPGVVAAAIIRGVKAAISSTPLTSLTDIHLVLIKINVFLAFKEEAMQMFSTAVINRVTAPQLYQVPQQQPPSFLSLDLSSHCIVSTSQKSVFQFLGLSRKDVDDAKSKLKDLYQAQCSTQTFKKEELENLTQDDIKILEQLVETHGLYMQKDQTGQGCLTVSGLKDGVNQVMQMINTCLQGNLRREVRLREEEDLYSRVAWCILGHNGNWERLPKTANHNLENKDIARGIVDAQSIQWSVDLQRLDATRQLTGQRAKLKRLVNLPDFTLPLYWDNMADGEDFQTFVLQHSSPEYRTVKEAFKRTVQRTVMKIERLQNVHLRRAYEVQKKHISDKNKLEGGAGEKLLYHGTTQDNCDSIMKTGFNRRFAGQNATAYGQGTYFAVNASYSANPTYSKPAADGSQLMFVARVLTGIYTLGRSNMKVPPPRNDQQPHDRCDSVVDAIVNPNMYVVFHDNQAYPDYLITFK</sequence>
<feature type="domain" description="PARP catalytic" evidence="8">
    <location>
        <begin position="1179"/>
        <end position="1376"/>
    </location>
</feature>
<evidence type="ECO:0000256" key="6">
    <source>
        <dbReference type="ARBA" id="ARBA00024347"/>
    </source>
</evidence>
<keyword evidence="3 7" id="KW-0808">Transferase</keyword>
<evidence type="ECO:0000256" key="2">
    <source>
        <dbReference type="ARBA" id="ARBA00022676"/>
    </source>
</evidence>
<evidence type="ECO:0000259" key="8">
    <source>
        <dbReference type="PROSITE" id="PS51059"/>
    </source>
</evidence>
<name>A0A8C4HHJ8_DICLA</name>
<keyword evidence="4 7" id="KW-0520">NAD</keyword>
<dbReference type="InterPro" id="IPR012317">
    <property type="entry name" value="Poly(ADP-ribose)pol_cat_dom"/>
</dbReference>
<dbReference type="PANTHER" id="PTHR14453:SF107">
    <property type="entry name" value="POLY [ADP-RIBOSE] POLYMERASE"/>
    <property type="match status" value="1"/>
</dbReference>
<dbReference type="OrthoDB" id="6133115at2759"/>
<dbReference type="GeneID" id="127379274"/>
<organism evidence="10 11">
    <name type="scientific">Dicentrarchus labrax</name>
    <name type="common">European seabass</name>
    <name type="synonym">Morone labrax</name>
    <dbReference type="NCBI Taxonomy" id="13489"/>
    <lineage>
        <taxon>Eukaryota</taxon>
        <taxon>Metazoa</taxon>
        <taxon>Chordata</taxon>
        <taxon>Craniata</taxon>
        <taxon>Vertebrata</taxon>
        <taxon>Euteleostomi</taxon>
        <taxon>Actinopterygii</taxon>
        <taxon>Neopterygii</taxon>
        <taxon>Teleostei</taxon>
        <taxon>Neoteleostei</taxon>
        <taxon>Acanthomorphata</taxon>
        <taxon>Eupercaria</taxon>
        <taxon>Moronidae</taxon>
        <taxon>Dicentrarchus</taxon>
    </lineage>
</organism>
<dbReference type="Gene3D" id="3.30.70.330">
    <property type="match status" value="1"/>
</dbReference>
<dbReference type="SUPFAM" id="SSF56399">
    <property type="entry name" value="ADP-ribosylation"/>
    <property type="match status" value="1"/>
</dbReference>
<evidence type="ECO:0000256" key="4">
    <source>
        <dbReference type="ARBA" id="ARBA00023027"/>
    </source>
</evidence>
<dbReference type="Ensembl" id="ENSDLAT00005045205.2">
    <property type="protein sequence ID" value="ENSDLAP00005042345.2"/>
    <property type="gene ID" value="ENSDLAG00005018863.2"/>
</dbReference>
<dbReference type="GO" id="GO:0010629">
    <property type="term" value="P:negative regulation of gene expression"/>
    <property type="evidence" value="ECO:0007669"/>
    <property type="project" value="TreeGrafter"/>
</dbReference>
<proteinExistence type="inferred from homology"/>
<reference evidence="10" key="2">
    <citation type="submission" date="2025-09" db="UniProtKB">
        <authorList>
            <consortium name="Ensembl"/>
        </authorList>
    </citation>
    <scope>IDENTIFICATION</scope>
</reference>
<dbReference type="PANTHER" id="PTHR14453">
    <property type="entry name" value="PARP/ZINC FINGER CCCH TYPE DOMAIN CONTAINING PROTEIN"/>
    <property type="match status" value="1"/>
</dbReference>
<dbReference type="Pfam" id="PF23222">
    <property type="entry name" value="RRM_PARP14_1"/>
    <property type="match status" value="1"/>
</dbReference>
<evidence type="ECO:0000259" key="9">
    <source>
        <dbReference type="PROSITE" id="PS51154"/>
    </source>
</evidence>
<dbReference type="InterPro" id="IPR002589">
    <property type="entry name" value="Macro_dom"/>
</dbReference>
<protein>
    <recommendedName>
        <fullName evidence="7">Poly [ADP-ribose] polymerase</fullName>
        <shortName evidence="7">PARP</shortName>
        <ecNumber evidence="7">2.4.2.-</ecNumber>
    </recommendedName>
</protein>
<reference evidence="10" key="1">
    <citation type="submission" date="2025-08" db="UniProtKB">
        <authorList>
            <consortium name="Ensembl"/>
        </authorList>
    </citation>
    <scope>IDENTIFICATION</scope>
</reference>
<accession>A0A8C4HHJ8</accession>
<keyword evidence="11" id="KW-1185">Reference proteome</keyword>
<dbReference type="EC" id="2.4.2.-" evidence="7"/>
<dbReference type="GO" id="GO:0003950">
    <property type="term" value="F:NAD+ poly-ADP-ribosyltransferase activity"/>
    <property type="evidence" value="ECO:0007669"/>
    <property type="project" value="UniProtKB-UniRule"/>
</dbReference>
<evidence type="ECO:0000313" key="11">
    <source>
        <dbReference type="Proteomes" id="UP000694389"/>
    </source>
</evidence>
<dbReference type="Pfam" id="PF00644">
    <property type="entry name" value="PARP"/>
    <property type="match status" value="1"/>
</dbReference>
<keyword evidence="2 7" id="KW-0328">Glycosyltransferase</keyword>
<evidence type="ECO:0000256" key="3">
    <source>
        <dbReference type="ARBA" id="ARBA00022679"/>
    </source>
</evidence>
<dbReference type="InterPro" id="IPR043472">
    <property type="entry name" value="Macro_dom-like"/>
</dbReference>
<evidence type="ECO:0000256" key="1">
    <source>
        <dbReference type="ARBA" id="ARBA00004123"/>
    </source>
</evidence>
<dbReference type="GO" id="GO:0005737">
    <property type="term" value="C:cytoplasm"/>
    <property type="evidence" value="ECO:0007669"/>
    <property type="project" value="TreeGrafter"/>
</dbReference>
<dbReference type="CDD" id="cd01439">
    <property type="entry name" value="TCCD_inducible_PARP_like"/>
    <property type="match status" value="1"/>
</dbReference>
<dbReference type="OMA" id="HYWEEEI"/>
<dbReference type="InterPro" id="IPR052056">
    <property type="entry name" value="Mono-ARTD/PARP"/>
</dbReference>
<dbReference type="Proteomes" id="UP000694389">
    <property type="component" value="Unassembled WGS sequence"/>
</dbReference>
<dbReference type="GO" id="GO:0003714">
    <property type="term" value="F:transcription corepressor activity"/>
    <property type="evidence" value="ECO:0007669"/>
    <property type="project" value="TreeGrafter"/>
</dbReference>
<dbReference type="GeneTree" id="ENSGT00940000154311"/>
<comment type="subcellular location">
    <subcellularLocation>
        <location evidence="1">Nucleus</location>
    </subcellularLocation>
</comment>
<evidence type="ECO:0000313" key="10">
    <source>
        <dbReference type="Ensembl" id="ENSDLAP00005042345.2"/>
    </source>
</evidence>
<dbReference type="RefSeq" id="XP_051284632.1">
    <property type="nucleotide sequence ID" value="XM_051428672.1"/>
</dbReference>
<dbReference type="PROSITE" id="PS51154">
    <property type="entry name" value="MACRO"/>
    <property type="match status" value="2"/>
</dbReference>
<dbReference type="SMART" id="SM00506">
    <property type="entry name" value="A1pp"/>
    <property type="match status" value="1"/>
</dbReference>
<comment type="similarity">
    <text evidence="6">Belongs to the ARTD/PARP family.</text>
</comment>